<feature type="compositionally biased region" description="Low complexity" evidence="1">
    <location>
        <begin position="23"/>
        <end position="58"/>
    </location>
</feature>
<keyword evidence="3" id="KW-1185">Reference proteome</keyword>
<name>A0A8H7E9A7_9EURO</name>
<feature type="region of interest" description="Disordered" evidence="1">
    <location>
        <begin position="1"/>
        <end position="133"/>
    </location>
</feature>
<dbReference type="Proteomes" id="UP000606974">
    <property type="component" value="Unassembled WGS sequence"/>
</dbReference>
<sequence length="198" mass="20651">MGCGSSKKKIGSDLPQRKPPPSAQLSQSSASSGQPPQSSSRGLSSAAAAQPSQSSLQQTPGILPSSAQLSQSSASFGQPLQSSSRGPSSAAAAAAAAQPLQSSPQQTPGILASSQQKLQPFPKPQPKLCQRVPPPAGEPVRLLPYERFALGLLLRVYVMSVPKICDNHGLLPLLLRARNIRSRTGDNFLVWAEVVLLA</sequence>
<feature type="compositionally biased region" description="Low complexity" evidence="1">
    <location>
        <begin position="65"/>
        <end position="106"/>
    </location>
</feature>
<evidence type="ECO:0000313" key="2">
    <source>
        <dbReference type="EMBL" id="KAF7514002.1"/>
    </source>
</evidence>
<gene>
    <name evidence="2" type="ORF">GJ744_006616</name>
</gene>
<dbReference type="AlphaFoldDB" id="A0A8H7E9A7"/>
<accession>A0A8H7E9A7</accession>
<proteinExistence type="predicted"/>
<organism evidence="2 3">
    <name type="scientific">Endocarpon pusillum</name>
    <dbReference type="NCBI Taxonomy" id="364733"/>
    <lineage>
        <taxon>Eukaryota</taxon>
        <taxon>Fungi</taxon>
        <taxon>Dikarya</taxon>
        <taxon>Ascomycota</taxon>
        <taxon>Pezizomycotina</taxon>
        <taxon>Eurotiomycetes</taxon>
        <taxon>Chaetothyriomycetidae</taxon>
        <taxon>Verrucariales</taxon>
        <taxon>Verrucariaceae</taxon>
        <taxon>Endocarpon</taxon>
    </lineage>
</organism>
<comment type="caution">
    <text evidence="2">The sequence shown here is derived from an EMBL/GenBank/DDBJ whole genome shotgun (WGS) entry which is preliminary data.</text>
</comment>
<evidence type="ECO:0000256" key="1">
    <source>
        <dbReference type="SAM" id="MobiDB-lite"/>
    </source>
</evidence>
<protein>
    <submittedName>
        <fullName evidence="2">Uncharacterized protein</fullName>
    </submittedName>
</protein>
<dbReference type="EMBL" id="JAACFV010000003">
    <property type="protein sequence ID" value="KAF7514002.1"/>
    <property type="molecule type" value="Genomic_DNA"/>
</dbReference>
<reference evidence="2" key="1">
    <citation type="submission" date="2020-02" db="EMBL/GenBank/DDBJ databases">
        <authorList>
            <person name="Palmer J.M."/>
        </authorList>
    </citation>
    <scope>NUCLEOTIDE SEQUENCE</scope>
    <source>
        <strain evidence="2">EPUS1.4</strain>
        <tissue evidence="2">Thallus</tissue>
    </source>
</reference>
<evidence type="ECO:0000313" key="3">
    <source>
        <dbReference type="Proteomes" id="UP000606974"/>
    </source>
</evidence>